<sequence>MILTFTSEKRQHLCGFKYHTVGRTRRLSIQSLQKPKPHQVSHERYDVSKCGALDIMLLKLPLDSWFISPDAFSLLPA</sequence>
<evidence type="ECO:0000313" key="2">
    <source>
        <dbReference type="Proteomes" id="UP001283361"/>
    </source>
</evidence>
<accession>A0AAE1A3M6</accession>
<name>A0AAE1A3M6_9GAST</name>
<protein>
    <submittedName>
        <fullName evidence="1">Uncharacterized protein</fullName>
    </submittedName>
</protein>
<organism evidence="1 2">
    <name type="scientific">Elysia crispata</name>
    <name type="common">lettuce slug</name>
    <dbReference type="NCBI Taxonomy" id="231223"/>
    <lineage>
        <taxon>Eukaryota</taxon>
        <taxon>Metazoa</taxon>
        <taxon>Spiralia</taxon>
        <taxon>Lophotrochozoa</taxon>
        <taxon>Mollusca</taxon>
        <taxon>Gastropoda</taxon>
        <taxon>Heterobranchia</taxon>
        <taxon>Euthyneura</taxon>
        <taxon>Panpulmonata</taxon>
        <taxon>Sacoglossa</taxon>
        <taxon>Placobranchoidea</taxon>
        <taxon>Plakobranchidae</taxon>
        <taxon>Elysia</taxon>
    </lineage>
</organism>
<dbReference type="Proteomes" id="UP001283361">
    <property type="component" value="Unassembled WGS sequence"/>
</dbReference>
<gene>
    <name evidence="1" type="ORF">RRG08_040375</name>
</gene>
<dbReference type="EMBL" id="JAWDGP010002819">
    <property type="protein sequence ID" value="KAK3779652.1"/>
    <property type="molecule type" value="Genomic_DNA"/>
</dbReference>
<keyword evidence="2" id="KW-1185">Reference proteome</keyword>
<dbReference type="AlphaFoldDB" id="A0AAE1A3M6"/>
<reference evidence="1" key="1">
    <citation type="journal article" date="2023" name="G3 (Bethesda)">
        <title>A reference genome for the long-term kleptoplast-retaining sea slug Elysia crispata morphotype clarki.</title>
        <authorList>
            <person name="Eastman K.E."/>
            <person name="Pendleton A.L."/>
            <person name="Shaikh M.A."/>
            <person name="Suttiyut T."/>
            <person name="Ogas R."/>
            <person name="Tomko P."/>
            <person name="Gavelis G."/>
            <person name="Widhalm J.R."/>
            <person name="Wisecaver J.H."/>
        </authorList>
    </citation>
    <scope>NUCLEOTIDE SEQUENCE</scope>
    <source>
        <strain evidence="1">ECLA1</strain>
    </source>
</reference>
<comment type="caution">
    <text evidence="1">The sequence shown here is derived from an EMBL/GenBank/DDBJ whole genome shotgun (WGS) entry which is preliminary data.</text>
</comment>
<evidence type="ECO:0000313" key="1">
    <source>
        <dbReference type="EMBL" id="KAK3779652.1"/>
    </source>
</evidence>
<proteinExistence type="predicted"/>